<protein>
    <recommendedName>
        <fullName evidence="6">O-antigen ligase-related domain-containing protein</fullName>
    </recommendedName>
</protein>
<feature type="transmembrane region" description="Helical" evidence="5">
    <location>
        <begin position="171"/>
        <end position="190"/>
    </location>
</feature>
<evidence type="ECO:0000256" key="5">
    <source>
        <dbReference type="SAM" id="Phobius"/>
    </source>
</evidence>
<feature type="transmembrane region" description="Helical" evidence="5">
    <location>
        <begin position="406"/>
        <end position="423"/>
    </location>
</feature>
<comment type="subcellular location">
    <subcellularLocation>
        <location evidence="1">Membrane</location>
        <topology evidence="1">Multi-pass membrane protein</topology>
    </subcellularLocation>
</comment>
<feature type="transmembrane region" description="Helical" evidence="5">
    <location>
        <begin position="383"/>
        <end position="400"/>
    </location>
</feature>
<feature type="transmembrane region" description="Helical" evidence="5">
    <location>
        <begin position="12"/>
        <end position="34"/>
    </location>
</feature>
<feature type="transmembrane region" description="Helical" evidence="5">
    <location>
        <begin position="435"/>
        <end position="456"/>
    </location>
</feature>
<gene>
    <name evidence="7" type="ORF">DRH29_01410</name>
</gene>
<dbReference type="Gene3D" id="1.25.40.10">
    <property type="entry name" value="Tetratricopeptide repeat domain"/>
    <property type="match status" value="1"/>
</dbReference>
<comment type="caution">
    <text evidence="7">The sequence shown here is derived from an EMBL/GenBank/DDBJ whole genome shotgun (WGS) entry which is preliminary data.</text>
</comment>
<organism evidence="7 8">
    <name type="scientific">candidate division Kazan bacterium</name>
    <dbReference type="NCBI Taxonomy" id="2202143"/>
    <lineage>
        <taxon>Bacteria</taxon>
        <taxon>Bacteria division Kazan-3B-28</taxon>
    </lineage>
</organism>
<proteinExistence type="predicted"/>
<keyword evidence="3 5" id="KW-1133">Transmembrane helix</keyword>
<feature type="domain" description="O-antigen ligase-related" evidence="6">
    <location>
        <begin position="205"/>
        <end position="357"/>
    </location>
</feature>
<keyword evidence="4 5" id="KW-0472">Membrane</keyword>
<evidence type="ECO:0000259" key="6">
    <source>
        <dbReference type="Pfam" id="PF04932"/>
    </source>
</evidence>
<evidence type="ECO:0000256" key="1">
    <source>
        <dbReference type="ARBA" id="ARBA00004141"/>
    </source>
</evidence>
<dbReference type="SUPFAM" id="SSF48452">
    <property type="entry name" value="TPR-like"/>
    <property type="match status" value="1"/>
</dbReference>
<evidence type="ECO:0000256" key="2">
    <source>
        <dbReference type="ARBA" id="ARBA00022692"/>
    </source>
</evidence>
<dbReference type="PANTHER" id="PTHR37422">
    <property type="entry name" value="TEICHURONIC ACID BIOSYNTHESIS PROTEIN TUAE"/>
    <property type="match status" value="1"/>
</dbReference>
<dbReference type="Pfam" id="PF04932">
    <property type="entry name" value="Wzy_C"/>
    <property type="match status" value="1"/>
</dbReference>
<dbReference type="PANTHER" id="PTHR37422:SF13">
    <property type="entry name" value="LIPOPOLYSACCHARIDE BIOSYNTHESIS PROTEIN PA4999-RELATED"/>
    <property type="match status" value="1"/>
</dbReference>
<evidence type="ECO:0000256" key="3">
    <source>
        <dbReference type="ARBA" id="ARBA00022989"/>
    </source>
</evidence>
<feature type="transmembrane region" description="Helical" evidence="5">
    <location>
        <begin position="100"/>
        <end position="119"/>
    </location>
</feature>
<feature type="transmembrane region" description="Helical" evidence="5">
    <location>
        <begin position="70"/>
        <end position="88"/>
    </location>
</feature>
<dbReference type="AlphaFoldDB" id="A0A420ZDE0"/>
<evidence type="ECO:0000313" key="7">
    <source>
        <dbReference type="EMBL" id="RLC37728.1"/>
    </source>
</evidence>
<keyword evidence="2 5" id="KW-0812">Transmembrane</keyword>
<dbReference type="InterPro" id="IPR051533">
    <property type="entry name" value="WaaL-like"/>
</dbReference>
<feature type="transmembrane region" description="Helical" evidence="5">
    <location>
        <begin position="40"/>
        <end position="58"/>
    </location>
</feature>
<feature type="transmembrane region" description="Helical" evidence="5">
    <location>
        <begin position="221"/>
        <end position="239"/>
    </location>
</feature>
<dbReference type="InterPro" id="IPR011990">
    <property type="entry name" value="TPR-like_helical_dom_sf"/>
</dbReference>
<accession>A0A420ZDE0</accession>
<dbReference type="Proteomes" id="UP000281261">
    <property type="component" value="Unassembled WGS sequence"/>
</dbReference>
<evidence type="ECO:0000256" key="4">
    <source>
        <dbReference type="ARBA" id="ARBA00023136"/>
    </source>
</evidence>
<dbReference type="GO" id="GO:0016020">
    <property type="term" value="C:membrane"/>
    <property type="evidence" value="ECO:0007669"/>
    <property type="project" value="UniProtKB-SubCell"/>
</dbReference>
<feature type="transmembrane region" description="Helical" evidence="5">
    <location>
        <begin position="197"/>
        <end position="215"/>
    </location>
</feature>
<dbReference type="EMBL" id="QMNG01000002">
    <property type="protein sequence ID" value="RLC37728.1"/>
    <property type="molecule type" value="Genomic_DNA"/>
</dbReference>
<reference evidence="7 8" key="1">
    <citation type="submission" date="2018-06" db="EMBL/GenBank/DDBJ databases">
        <title>Extensive metabolic versatility and redundancy in microbially diverse, dynamic hydrothermal sediments.</title>
        <authorList>
            <person name="Dombrowski N."/>
            <person name="Teske A."/>
            <person name="Baker B.J."/>
        </authorList>
    </citation>
    <scope>NUCLEOTIDE SEQUENCE [LARGE SCALE GENOMIC DNA]</scope>
    <source>
        <strain evidence="7">B79_G16</strain>
    </source>
</reference>
<dbReference type="InterPro" id="IPR007016">
    <property type="entry name" value="O-antigen_ligase-rel_domated"/>
</dbReference>
<sequence>MSFFKLLHSNGLANLFFWLILLTPVLFAYNTIYASIFGRGIWFFILLALLLSASLFTMQFHAIKQLFRHPIFWIILGWLALSTVSAVLGENFFVSFWGPVGRLGGLITMINVFLLFVLAVTQIQYRGVGNVLRIMTHVSSIVALYGIIQFLRNINSDFLFNERLVSSLGNPLFLGSFLLLTVFFALYFALTSHSRWAKILFGTEFIVLFSAIVMTISRGPNIALCLGLIVFIVGGVIILSRKWQTAVLRLLAVAVGLALIGGTGYLLREPLGIERLFNYSMTGSIQSRLITYEALWKSVLERPLLGYGLENVNLAHDLNYNPIREQSGYKESFTSRAHNVFIDQLTTNGFAGGVFLLFFIGAVGWLIVGWFRRSKKIRAKLSALTFMATAIAYFVQDLTLFETPMVYIYGILILACLVVVSRRQPFYLEHYKAKWPQLMLASTVSVAAIILILNVYQPAYANGVRLNRAMLAQSAQNYDYAAQQYKGIEESPSPWNHFFFRKSYAGFVTEQALRLIYNNEIESAKEILLDGVAAINKLADREPSQIQIKLAAAYMEVILDSIDPSRGNLGDKLFEELVDKYPNRRTTVKAMWGTALFSIGRDWEALSHLKDATLAKYVSGEPHFWYAVINDDVGGDDNITLQHLQIAIKKGLGDVATNSSALQFAVKFLVESGDFEDAIILQEKLVKLPPKVAKHYIGLAVLYKSAGKSEKASQLAREVLKQFPNLTSEEREAAQSMIH</sequence>
<feature type="transmembrane region" description="Helical" evidence="5">
    <location>
        <begin position="131"/>
        <end position="151"/>
    </location>
</feature>
<feature type="transmembrane region" description="Helical" evidence="5">
    <location>
        <begin position="246"/>
        <end position="267"/>
    </location>
</feature>
<feature type="transmembrane region" description="Helical" evidence="5">
    <location>
        <begin position="350"/>
        <end position="371"/>
    </location>
</feature>
<evidence type="ECO:0000313" key="8">
    <source>
        <dbReference type="Proteomes" id="UP000281261"/>
    </source>
</evidence>
<name>A0A420ZDE0_UNCK3</name>